<keyword evidence="7 9" id="KW-0067">ATP-binding</keyword>
<evidence type="ECO:0000256" key="10">
    <source>
        <dbReference type="RuleBase" id="RU003835"/>
    </source>
</evidence>
<evidence type="ECO:0000256" key="2">
    <source>
        <dbReference type="ARBA" id="ARBA00008748"/>
    </source>
</evidence>
<evidence type="ECO:0000256" key="1">
    <source>
        <dbReference type="ARBA" id="ARBA00004496"/>
    </source>
</evidence>
<dbReference type="PANTHER" id="PTHR21060:SF3">
    <property type="entry name" value="BUTYRATE KINASE 2-RELATED"/>
    <property type="match status" value="1"/>
</dbReference>
<sequence length="361" mass="38656">MNILAIDPGSTSTKVGVRRAGKLVKATIEHPRREIESFHAVMEQLDYRMEHLVRYLRQAGVEQVRWDAVVGRGGLVRSVPSGVYLVDEPLLEDLMRGVNGEHAANLGGVMAHAVAARLGVPAYVVDPPVIDEMWPVARISGMAGIERRSMFHALNQKAVAREVARELGRPYQELNLIVAHLGGGITVGAHRLGQVVDVNNGLNGDGPFSPERTGGLPVIGVLQLVERGAFTTEQLKSIVARKGGVFSYLGTVDLREAEESAREGDHWAALVLEAMVYQIAKEIGALAAALAGAVDGIVLTGGLAFSATVVEGVRQRVEFIAPVFVRPGEFEIEALIDGALRVLSGTEQASRYPGGADEDRA</sequence>
<dbReference type="PIRSF" id="PIRSF036458">
    <property type="entry name" value="Butyrate_kin"/>
    <property type="match status" value="1"/>
</dbReference>
<proteinExistence type="inferred from homology"/>
<dbReference type="Pfam" id="PF00871">
    <property type="entry name" value="Acetate_kinase"/>
    <property type="match status" value="1"/>
</dbReference>
<keyword evidence="6 9" id="KW-0418">Kinase</keyword>
<evidence type="ECO:0000256" key="8">
    <source>
        <dbReference type="ARBA" id="ARBA00048596"/>
    </source>
</evidence>
<comment type="similarity">
    <text evidence="2 9 10">Belongs to the acetokinase family.</text>
</comment>
<dbReference type="GO" id="GO:0005524">
    <property type="term" value="F:ATP binding"/>
    <property type="evidence" value="ECO:0007669"/>
    <property type="project" value="UniProtKB-KW"/>
</dbReference>
<dbReference type="RefSeq" id="WP_183347896.1">
    <property type="nucleotide sequence ID" value="NZ_BLXY01000004.1"/>
</dbReference>
<dbReference type="EMBL" id="BLXY01000004">
    <property type="protein sequence ID" value="GFO64630.1"/>
    <property type="molecule type" value="Genomic_DNA"/>
</dbReference>
<dbReference type="InterPro" id="IPR000890">
    <property type="entry name" value="Aliphatic_acid_kin_short-chain"/>
</dbReference>
<dbReference type="InterPro" id="IPR011245">
    <property type="entry name" value="Butyrate_kin"/>
</dbReference>
<dbReference type="HAMAP" id="MF_00542">
    <property type="entry name" value="Butyrate_kinase"/>
    <property type="match status" value="1"/>
</dbReference>
<evidence type="ECO:0000256" key="6">
    <source>
        <dbReference type="ARBA" id="ARBA00022777"/>
    </source>
</evidence>
<dbReference type="Proteomes" id="UP000568888">
    <property type="component" value="Unassembled WGS sequence"/>
</dbReference>
<protein>
    <recommendedName>
        <fullName evidence="9">Probable butyrate kinase</fullName>
        <shortName evidence="9">BK</shortName>
        <ecNumber evidence="9">2.7.2.7</ecNumber>
    </recommendedName>
    <alternativeName>
        <fullName evidence="9">Branched-chain carboxylic acid kinase</fullName>
    </alternativeName>
</protein>
<dbReference type="GO" id="GO:0006083">
    <property type="term" value="P:acetate metabolic process"/>
    <property type="evidence" value="ECO:0007669"/>
    <property type="project" value="TreeGrafter"/>
</dbReference>
<comment type="catalytic activity">
    <reaction evidence="8 9">
        <text>butanoate + ATP = butanoyl phosphate + ADP</text>
        <dbReference type="Rhea" id="RHEA:13585"/>
        <dbReference type="ChEBI" id="CHEBI:17968"/>
        <dbReference type="ChEBI" id="CHEBI:30616"/>
        <dbReference type="ChEBI" id="CHEBI:58079"/>
        <dbReference type="ChEBI" id="CHEBI:456216"/>
        <dbReference type="EC" id="2.7.2.7"/>
    </reaction>
</comment>
<accession>A0A6V8MX24</accession>
<dbReference type="AlphaFoldDB" id="A0A6V8MX24"/>
<dbReference type="NCBIfam" id="TIGR02707">
    <property type="entry name" value="butyr_kinase"/>
    <property type="match status" value="1"/>
</dbReference>
<dbReference type="Gene3D" id="3.30.420.40">
    <property type="match status" value="2"/>
</dbReference>
<dbReference type="CDD" id="cd24011">
    <property type="entry name" value="ASKHA_NBD_BK"/>
    <property type="match status" value="1"/>
</dbReference>
<dbReference type="InterPro" id="IPR023865">
    <property type="entry name" value="Aliphatic_acid_kinase_CS"/>
</dbReference>
<name>A0A6V8MX24_9BACT</name>
<dbReference type="InterPro" id="IPR043129">
    <property type="entry name" value="ATPase_NBD"/>
</dbReference>
<dbReference type="EC" id="2.7.2.7" evidence="9"/>
<dbReference type="NCBIfam" id="NF002834">
    <property type="entry name" value="PRK03011.1-5"/>
    <property type="match status" value="1"/>
</dbReference>
<dbReference type="GO" id="GO:0008776">
    <property type="term" value="F:acetate kinase activity"/>
    <property type="evidence" value="ECO:0007669"/>
    <property type="project" value="TreeGrafter"/>
</dbReference>
<dbReference type="PANTHER" id="PTHR21060">
    <property type="entry name" value="ACETATE KINASE"/>
    <property type="match status" value="1"/>
</dbReference>
<dbReference type="GO" id="GO:0005737">
    <property type="term" value="C:cytoplasm"/>
    <property type="evidence" value="ECO:0007669"/>
    <property type="project" value="UniProtKB-SubCell"/>
</dbReference>
<organism evidence="11 12">
    <name type="scientific">Geomonas paludis</name>
    <dbReference type="NCBI Taxonomy" id="2740185"/>
    <lineage>
        <taxon>Bacteria</taxon>
        <taxon>Pseudomonadati</taxon>
        <taxon>Thermodesulfobacteriota</taxon>
        <taxon>Desulfuromonadia</taxon>
        <taxon>Geobacterales</taxon>
        <taxon>Geobacteraceae</taxon>
        <taxon>Geomonas</taxon>
    </lineage>
</organism>
<evidence type="ECO:0000256" key="3">
    <source>
        <dbReference type="ARBA" id="ARBA00022490"/>
    </source>
</evidence>
<dbReference type="PROSITE" id="PS01076">
    <property type="entry name" value="ACETATE_KINASE_2"/>
    <property type="match status" value="1"/>
</dbReference>
<evidence type="ECO:0000256" key="5">
    <source>
        <dbReference type="ARBA" id="ARBA00022741"/>
    </source>
</evidence>
<evidence type="ECO:0000256" key="7">
    <source>
        <dbReference type="ARBA" id="ARBA00022840"/>
    </source>
</evidence>
<dbReference type="GO" id="GO:0047761">
    <property type="term" value="F:butyrate kinase activity"/>
    <property type="evidence" value="ECO:0007669"/>
    <property type="project" value="UniProtKB-UniRule"/>
</dbReference>
<dbReference type="SUPFAM" id="SSF53067">
    <property type="entry name" value="Actin-like ATPase domain"/>
    <property type="match status" value="2"/>
</dbReference>
<comment type="caution">
    <text evidence="11">The sequence shown here is derived from an EMBL/GenBank/DDBJ whole genome shotgun (WGS) entry which is preliminary data.</text>
</comment>
<evidence type="ECO:0000313" key="12">
    <source>
        <dbReference type="Proteomes" id="UP000568888"/>
    </source>
</evidence>
<evidence type="ECO:0000256" key="4">
    <source>
        <dbReference type="ARBA" id="ARBA00022679"/>
    </source>
</evidence>
<gene>
    <name evidence="11" type="primary">buk1</name>
    <name evidence="9" type="synonym">buk</name>
    <name evidence="11" type="ORF">GMPD_25490</name>
</gene>
<keyword evidence="5 9" id="KW-0547">Nucleotide-binding</keyword>
<evidence type="ECO:0000256" key="9">
    <source>
        <dbReference type="HAMAP-Rule" id="MF_00542"/>
    </source>
</evidence>
<keyword evidence="4 9" id="KW-0808">Transferase</keyword>
<reference evidence="12" key="1">
    <citation type="submission" date="2020-06" db="EMBL/GenBank/DDBJ databases">
        <title>Draft genomic sequecing of Geomonas sp. Red736.</title>
        <authorList>
            <person name="Itoh H."/>
            <person name="Xu Z.X."/>
            <person name="Ushijima N."/>
            <person name="Masuda Y."/>
            <person name="Shiratori Y."/>
            <person name="Senoo K."/>
        </authorList>
    </citation>
    <scope>NUCLEOTIDE SEQUENCE [LARGE SCALE GENOMIC DNA]</scope>
    <source>
        <strain evidence="12">Red736</strain>
    </source>
</reference>
<evidence type="ECO:0000313" key="11">
    <source>
        <dbReference type="EMBL" id="GFO64630.1"/>
    </source>
</evidence>
<keyword evidence="3 9" id="KW-0963">Cytoplasm</keyword>
<comment type="subcellular location">
    <subcellularLocation>
        <location evidence="1 9">Cytoplasm</location>
    </subcellularLocation>
</comment>
<dbReference type="PRINTS" id="PR00471">
    <property type="entry name" value="ACETATEKNASE"/>
</dbReference>